<organism evidence="1 2">
    <name type="scientific">Ceratopteris richardii</name>
    <name type="common">Triangle waterfern</name>
    <dbReference type="NCBI Taxonomy" id="49495"/>
    <lineage>
        <taxon>Eukaryota</taxon>
        <taxon>Viridiplantae</taxon>
        <taxon>Streptophyta</taxon>
        <taxon>Embryophyta</taxon>
        <taxon>Tracheophyta</taxon>
        <taxon>Polypodiopsida</taxon>
        <taxon>Polypodiidae</taxon>
        <taxon>Polypodiales</taxon>
        <taxon>Pteridineae</taxon>
        <taxon>Pteridaceae</taxon>
        <taxon>Parkerioideae</taxon>
        <taxon>Ceratopteris</taxon>
    </lineage>
</organism>
<name>A0A8T2TZ91_CERRI</name>
<accession>A0A8T2TZ91</accession>
<evidence type="ECO:0000313" key="1">
    <source>
        <dbReference type="EMBL" id="KAH7428767.1"/>
    </source>
</evidence>
<dbReference type="AlphaFoldDB" id="A0A8T2TZ91"/>
<dbReference type="OrthoDB" id="905746at2759"/>
<evidence type="ECO:0000313" key="2">
    <source>
        <dbReference type="Proteomes" id="UP000825935"/>
    </source>
</evidence>
<protein>
    <submittedName>
        <fullName evidence="1">Uncharacterized protein</fullName>
    </submittedName>
</protein>
<reference evidence="1" key="1">
    <citation type="submission" date="2021-08" db="EMBL/GenBank/DDBJ databases">
        <title>WGS assembly of Ceratopteris richardii.</title>
        <authorList>
            <person name="Marchant D.B."/>
            <person name="Chen G."/>
            <person name="Jenkins J."/>
            <person name="Shu S."/>
            <person name="Leebens-Mack J."/>
            <person name="Grimwood J."/>
            <person name="Schmutz J."/>
            <person name="Soltis P."/>
            <person name="Soltis D."/>
            <person name="Chen Z.-H."/>
        </authorList>
    </citation>
    <scope>NUCLEOTIDE SEQUENCE</scope>
    <source>
        <strain evidence="1">Whitten #5841</strain>
        <tissue evidence="1">Leaf</tissue>
    </source>
</reference>
<keyword evidence="2" id="KW-1185">Reference proteome</keyword>
<dbReference type="Proteomes" id="UP000825935">
    <property type="component" value="Chromosome 9"/>
</dbReference>
<comment type="caution">
    <text evidence="1">The sequence shown here is derived from an EMBL/GenBank/DDBJ whole genome shotgun (WGS) entry which is preliminary data.</text>
</comment>
<dbReference type="EMBL" id="CM035414">
    <property type="protein sequence ID" value="KAH7428767.1"/>
    <property type="molecule type" value="Genomic_DNA"/>
</dbReference>
<proteinExistence type="predicted"/>
<sequence length="108" mass="12689">MSNINMNRLHQREEKRTIVDSTLEKEQMKQKAWHDRNLWKTKINVGSLVLLYQPSLYNKKEKKLSTGWTGPFKVREILPQGAVCLSTLEGTQIHLVNWSRLKPHQLSH</sequence>
<gene>
    <name evidence="1" type="ORF">KP509_09G016400</name>
</gene>